<dbReference type="PANTHER" id="PTHR43807:SF6">
    <property type="entry name" value="KYNURENINE--OXOGLUTARATE TRANSAMINASE 3"/>
    <property type="match status" value="1"/>
</dbReference>
<sequence length="97" mass="11128">MLRQTGMTPVVPEGGYFMIVDVTALNKDLSHMGDDEPYDYKFVKWMIKEKKLAAIPVTAFVGEDSVKQFEKYIRLCFIKQESTLDAAETVLKSWNKC</sequence>
<name>A0AA88PJV0_9TELE</name>
<dbReference type="InterPro" id="IPR015422">
    <property type="entry name" value="PyrdxlP-dep_Trfase_small"/>
</dbReference>
<evidence type="ECO:0000256" key="1">
    <source>
        <dbReference type="ARBA" id="ARBA00001933"/>
    </source>
</evidence>
<comment type="cofactor">
    <cofactor evidence="1">
        <name>pyridoxal 5'-phosphate</name>
        <dbReference type="ChEBI" id="CHEBI:597326"/>
    </cofactor>
</comment>
<dbReference type="FunFam" id="3.90.1150.10:FF:000021">
    <property type="entry name" value="Kynurenine--oxoglutarate transaminase 3"/>
    <property type="match status" value="1"/>
</dbReference>
<keyword evidence="8" id="KW-0456">Lyase</keyword>
<gene>
    <name evidence="9" type="ORF">Q8A67_014518</name>
</gene>
<evidence type="ECO:0000256" key="7">
    <source>
        <dbReference type="ARBA" id="ARBA00022898"/>
    </source>
</evidence>
<proteinExistence type="inferred from homology"/>
<accession>A0AA88PJV0</accession>
<comment type="similarity">
    <text evidence="2">Belongs to the class-I pyridoxal-phosphate-dependent aminotransferase family.</text>
</comment>
<dbReference type="EMBL" id="JAUYZG010000014">
    <property type="protein sequence ID" value="KAK2889143.1"/>
    <property type="molecule type" value="Genomic_DNA"/>
</dbReference>
<dbReference type="PANTHER" id="PTHR43807">
    <property type="entry name" value="FI04487P"/>
    <property type="match status" value="1"/>
</dbReference>
<dbReference type="AlphaFoldDB" id="A0AA88PJV0"/>
<dbReference type="Proteomes" id="UP001187343">
    <property type="component" value="Unassembled WGS sequence"/>
</dbReference>
<protein>
    <recommendedName>
        <fullName evidence="4">cysteine-S-conjugate beta-lyase</fullName>
        <ecNumber evidence="4">4.4.1.13</ecNumber>
    </recommendedName>
</protein>
<dbReference type="Gene3D" id="3.90.1150.10">
    <property type="entry name" value="Aspartate Aminotransferase, domain 1"/>
    <property type="match status" value="1"/>
</dbReference>
<evidence type="ECO:0000313" key="10">
    <source>
        <dbReference type="Proteomes" id="UP001187343"/>
    </source>
</evidence>
<evidence type="ECO:0000313" key="9">
    <source>
        <dbReference type="EMBL" id="KAK2889143.1"/>
    </source>
</evidence>
<dbReference type="GO" id="GO:0047804">
    <property type="term" value="F:cysteine-S-conjugate beta-lyase activity"/>
    <property type="evidence" value="ECO:0007669"/>
    <property type="project" value="UniProtKB-EC"/>
</dbReference>
<dbReference type="SUPFAM" id="SSF53383">
    <property type="entry name" value="PLP-dependent transferases"/>
    <property type="match status" value="1"/>
</dbReference>
<comment type="subunit">
    <text evidence="3">Homodimer.</text>
</comment>
<evidence type="ECO:0000256" key="6">
    <source>
        <dbReference type="ARBA" id="ARBA00022679"/>
    </source>
</evidence>
<reference evidence="9" key="1">
    <citation type="submission" date="2023-08" db="EMBL/GenBank/DDBJ databases">
        <title>Chromosome-level Genome Assembly of mud carp (Cirrhinus molitorella).</title>
        <authorList>
            <person name="Liu H."/>
        </authorList>
    </citation>
    <scope>NUCLEOTIDE SEQUENCE</scope>
    <source>
        <strain evidence="9">Prfri</strain>
        <tissue evidence="9">Muscle</tissue>
    </source>
</reference>
<keyword evidence="6" id="KW-0808">Transferase</keyword>
<keyword evidence="10" id="KW-1185">Reference proteome</keyword>
<evidence type="ECO:0000256" key="3">
    <source>
        <dbReference type="ARBA" id="ARBA00011738"/>
    </source>
</evidence>
<evidence type="ECO:0000256" key="4">
    <source>
        <dbReference type="ARBA" id="ARBA00012224"/>
    </source>
</evidence>
<dbReference type="GO" id="GO:0016212">
    <property type="term" value="F:kynurenine-oxoglutarate transaminase activity"/>
    <property type="evidence" value="ECO:0007669"/>
    <property type="project" value="TreeGrafter"/>
</dbReference>
<dbReference type="InterPro" id="IPR051326">
    <property type="entry name" value="Kynurenine-oxoglutarate_AT"/>
</dbReference>
<evidence type="ECO:0000256" key="8">
    <source>
        <dbReference type="ARBA" id="ARBA00023239"/>
    </source>
</evidence>
<keyword evidence="7" id="KW-0663">Pyridoxal phosphate</keyword>
<keyword evidence="5" id="KW-0032">Aminotransferase</keyword>
<dbReference type="EC" id="4.4.1.13" evidence="4"/>
<organism evidence="9 10">
    <name type="scientific">Cirrhinus molitorella</name>
    <name type="common">mud carp</name>
    <dbReference type="NCBI Taxonomy" id="172907"/>
    <lineage>
        <taxon>Eukaryota</taxon>
        <taxon>Metazoa</taxon>
        <taxon>Chordata</taxon>
        <taxon>Craniata</taxon>
        <taxon>Vertebrata</taxon>
        <taxon>Euteleostomi</taxon>
        <taxon>Actinopterygii</taxon>
        <taxon>Neopterygii</taxon>
        <taxon>Teleostei</taxon>
        <taxon>Ostariophysi</taxon>
        <taxon>Cypriniformes</taxon>
        <taxon>Cyprinidae</taxon>
        <taxon>Labeoninae</taxon>
        <taxon>Labeonini</taxon>
        <taxon>Cirrhinus</taxon>
    </lineage>
</organism>
<dbReference type="InterPro" id="IPR015424">
    <property type="entry name" value="PyrdxlP-dep_Trfase"/>
</dbReference>
<evidence type="ECO:0000256" key="5">
    <source>
        <dbReference type="ARBA" id="ARBA00022576"/>
    </source>
</evidence>
<dbReference type="GO" id="GO:0005739">
    <property type="term" value="C:mitochondrion"/>
    <property type="evidence" value="ECO:0007669"/>
    <property type="project" value="TreeGrafter"/>
</dbReference>
<comment type="caution">
    <text evidence="9">The sequence shown here is derived from an EMBL/GenBank/DDBJ whole genome shotgun (WGS) entry which is preliminary data.</text>
</comment>
<evidence type="ECO:0000256" key="2">
    <source>
        <dbReference type="ARBA" id="ARBA00007441"/>
    </source>
</evidence>